<dbReference type="EMBL" id="WTKP01000001">
    <property type="protein sequence ID" value="MWJ27025.1"/>
    <property type="molecule type" value="Genomic_DNA"/>
</dbReference>
<reference evidence="2 3" key="1">
    <citation type="submission" date="2019-12" db="EMBL/GenBank/DDBJ databases">
        <title>Halomonas rutogse sp. nov. isolated from two lakes on Tibetan Plateau.</title>
        <authorList>
            <person name="Gao P."/>
        </authorList>
    </citation>
    <scope>NUCLEOTIDE SEQUENCE [LARGE SCALE GENOMIC DNA]</scope>
    <source>
        <strain evidence="2 3">ZH2S</strain>
    </source>
</reference>
<accession>A0A7X3GZY2</accession>
<keyword evidence="3" id="KW-1185">Reference proteome</keyword>
<dbReference type="RefSeq" id="WP_160417213.1">
    <property type="nucleotide sequence ID" value="NZ_WTKP01000001.1"/>
</dbReference>
<dbReference type="Proteomes" id="UP000437638">
    <property type="component" value="Unassembled WGS sequence"/>
</dbReference>
<protein>
    <submittedName>
        <fullName evidence="2">Uncharacterized protein</fullName>
    </submittedName>
</protein>
<evidence type="ECO:0000313" key="2">
    <source>
        <dbReference type="EMBL" id="MWJ27025.1"/>
    </source>
</evidence>
<gene>
    <name evidence="2" type="ORF">GPM19_02195</name>
</gene>
<name>A0A7X3GZY2_9GAMM</name>
<dbReference type="AlphaFoldDB" id="A0A7X3GZY2"/>
<organism evidence="2 3">
    <name type="scientific">Vreelandella zhuhanensis</name>
    <dbReference type="NCBI Taxonomy" id="2684210"/>
    <lineage>
        <taxon>Bacteria</taxon>
        <taxon>Pseudomonadati</taxon>
        <taxon>Pseudomonadota</taxon>
        <taxon>Gammaproteobacteria</taxon>
        <taxon>Oceanospirillales</taxon>
        <taxon>Halomonadaceae</taxon>
        <taxon>Vreelandella</taxon>
    </lineage>
</organism>
<feature type="region of interest" description="Disordered" evidence="1">
    <location>
        <begin position="52"/>
        <end position="79"/>
    </location>
</feature>
<feature type="compositionally biased region" description="Acidic residues" evidence="1">
    <location>
        <begin position="63"/>
        <end position="73"/>
    </location>
</feature>
<evidence type="ECO:0000256" key="1">
    <source>
        <dbReference type="SAM" id="MobiDB-lite"/>
    </source>
</evidence>
<proteinExistence type="predicted"/>
<comment type="caution">
    <text evidence="2">The sequence shown here is derived from an EMBL/GenBank/DDBJ whole genome shotgun (WGS) entry which is preliminary data.</text>
</comment>
<evidence type="ECO:0000313" key="3">
    <source>
        <dbReference type="Proteomes" id="UP000437638"/>
    </source>
</evidence>
<sequence length="79" mass="8730">MTRTARVEPIKEERDDSILVSGWRVVDVSDPNGPAEVSRHDNEPEAIEAARNFERATSSEPGSDPDDDQDYDSGEISGR</sequence>